<dbReference type="Pfam" id="PF06172">
    <property type="entry name" value="Cupin_5"/>
    <property type="match status" value="1"/>
</dbReference>
<proteinExistence type="predicted"/>
<dbReference type="Gene3D" id="2.60.120.10">
    <property type="entry name" value="Jelly Rolls"/>
    <property type="match status" value="1"/>
</dbReference>
<comment type="caution">
    <text evidence="2">The sequence shown here is derived from an EMBL/GenBank/DDBJ whole genome shotgun (WGS) entry which is preliminary data.</text>
</comment>
<dbReference type="PANTHER" id="PTHR33387:SF3">
    <property type="entry name" value="DUF985 DOMAIN-CONTAINING PROTEIN"/>
    <property type="match status" value="1"/>
</dbReference>
<dbReference type="InterPro" id="IPR014710">
    <property type="entry name" value="RmlC-like_jellyroll"/>
</dbReference>
<dbReference type="OrthoDB" id="9798288at2"/>
<gene>
    <name evidence="2" type="ORF">HMPREF0877_0346</name>
</gene>
<dbReference type="RefSeq" id="WP_002827860.1">
    <property type="nucleotide sequence ID" value="NZ_GG697129.1"/>
</dbReference>
<name>C5R8Q1_WEIPA</name>
<dbReference type="HOGENOM" id="CLU_088365_0_1_9"/>
<dbReference type="eggNOG" id="COG3542">
    <property type="taxonomic scope" value="Bacteria"/>
</dbReference>
<evidence type="ECO:0000313" key="2">
    <source>
        <dbReference type="EMBL" id="EER75545.1"/>
    </source>
</evidence>
<reference evidence="2 3" key="1">
    <citation type="submission" date="2009-04" db="EMBL/GenBank/DDBJ databases">
        <authorList>
            <person name="Qin X."/>
            <person name="Bachman B."/>
            <person name="Battles P."/>
            <person name="Bell A."/>
            <person name="Bess C."/>
            <person name="Bickham C."/>
            <person name="Chaboub L."/>
            <person name="Chen D."/>
            <person name="Coyle M."/>
            <person name="Deiros D.R."/>
            <person name="Dinh H."/>
            <person name="Forbes L."/>
            <person name="Fowler G."/>
            <person name="Francisco L."/>
            <person name="Fu Q."/>
            <person name="Gubbala S."/>
            <person name="Hale W."/>
            <person name="Han Y."/>
            <person name="Hemphill L."/>
            <person name="Highlander S.K."/>
            <person name="Hirani K."/>
            <person name="Hogues M."/>
            <person name="Jackson L."/>
            <person name="Jakkamsetti A."/>
            <person name="Javaid M."/>
            <person name="Jiang H."/>
            <person name="Korchina V."/>
            <person name="Kovar C."/>
            <person name="Lara F."/>
            <person name="Lee S."/>
            <person name="Mata R."/>
            <person name="Mathew T."/>
            <person name="Moen C."/>
            <person name="Morales K."/>
            <person name="Munidasa M."/>
            <person name="Nazareth L."/>
            <person name="Ngo R."/>
            <person name="Nguyen L."/>
            <person name="Okwuonu G."/>
            <person name="Ongeri F."/>
            <person name="Patil S."/>
            <person name="Petrosino J."/>
            <person name="Pham C."/>
            <person name="Pham P."/>
            <person name="Pu L.-L."/>
            <person name="Puazo M."/>
            <person name="Raj R."/>
            <person name="Reid J."/>
            <person name="Rouhana J."/>
            <person name="Saada N."/>
            <person name="Shang Y."/>
            <person name="Simmons D."/>
            <person name="Thornton R."/>
            <person name="Warren J."/>
            <person name="Weissenberger G."/>
            <person name="Zhang J."/>
            <person name="Zhang L."/>
            <person name="Zhou C."/>
            <person name="Zhu D."/>
            <person name="Muzny D."/>
            <person name="Worley K."/>
            <person name="Gibbs R."/>
        </authorList>
    </citation>
    <scope>NUCLEOTIDE SEQUENCE [LARGE SCALE GENOMIC DNA]</scope>
    <source>
        <strain evidence="2 3">ATCC 33313</strain>
    </source>
</reference>
<dbReference type="InterPro" id="IPR009327">
    <property type="entry name" value="Cupin_DUF985"/>
</dbReference>
<keyword evidence="3" id="KW-1185">Reference proteome</keyword>
<dbReference type="Proteomes" id="UP000004528">
    <property type="component" value="Unassembled WGS sequence"/>
</dbReference>
<evidence type="ECO:0000259" key="1">
    <source>
        <dbReference type="Pfam" id="PF06172"/>
    </source>
</evidence>
<dbReference type="EMBL" id="ACKU01000005">
    <property type="protein sequence ID" value="EER75545.1"/>
    <property type="molecule type" value="Genomic_DNA"/>
</dbReference>
<dbReference type="SUPFAM" id="SSF51182">
    <property type="entry name" value="RmlC-like cupins"/>
    <property type="match status" value="1"/>
</dbReference>
<protein>
    <submittedName>
        <fullName evidence="2">Cupin family protein</fullName>
    </submittedName>
</protein>
<sequence length="165" mass="18659">MTESMNYWIKNLHLEPHPEGGYFVETTRSNESLDLPQGSRPLFTSIIFLLTTDNPSHFHRLSSDETWFYHAGSPLTVHCIFPDGHYEAIKIGPNLTNGECLSYTVPKGTIFGSSVSDSFSVVSCVVTPGFDYNDFELFTQSTLINKYPEHTSVIKQLAYEEILKQ</sequence>
<evidence type="ECO:0000313" key="3">
    <source>
        <dbReference type="Proteomes" id="UP000004528"/>
    </source>
</evidence>
<dbReference type="InterPro" id="IPR011051">
    <property type="entry name" value="RmlC_Cupin_sf"/>
</dbReference>
<dbReference type="AlphaFoldDB" id="C5R8Q1"/>
<dbReference type="PANTHER" id="PTHR33387">
    <property type="entry name" value="RMLC-LIKE JELLY ROLL FOLD PROTEIN"/>
    <property type="match status" value="1"/>
</dbReference>
<feature type="domain" description="DUF985" evidence="1">
    <location>
        <begin position="7"/>
        <end position="138"/>
    </location>
</feature>
<dbReference type="CDD" id="cd06121">
    <property type="entry name" value="cupin_YML079wp"/>
    <property type="match status" value="1"/>
</dbReference>
<dbReference type="InterPro" id="IPR039935">
    <property type="entry name" value="YML079W-like"/>
</dbReference>
<organism evidence="2 3">
    <name type="scientific">Weissella paramesenteroides ATCC 33313</name>
    <dbReference type="NCBI Taxonomy" id="585506"/>
    <lineage>
        <taxon>Bacteria</taxon>
        <taxon>Bacillati</taxon>
        <taxon>Bacillota</taxon>
        <taxon>Bacilli</taxon>
        <taxon>Lactobacillales</taxon>
        <taxon>Lactobacillaceae</taxon>
        <taxon>Weissella</taxon>
    </lineage>
</organism>
<accession>C5R8Q1</accession>